<gene>
    <name evidence="1" type="ORF">CKM354_001037400</name>
</gene>
<dbReference type="RefSeq" id="XP_044661765.1">
    <property type="nucleotide sequence ID" value="XM_044805830.1"/>
</dbReference>
<evidence type="ECO:0000313" key="2">
    <source>
        <dbReference type="Proteomes" id="UP000825890"/>
    </source>
</evidence>
<name>A0A9P3CYY8_9PEZI</name>
<dbReference type="GeneID" id="68295949"/>
<dbReference type="AlphaFoldDB" id="A0A9P3CYY8"/>
<dbReference type="EMBL" id="BOLY01000007">
    <property type="protein sequence ID" value="GIZ47278.1"/>
    <property type="molecule type" value="Genomic_DNA"/>
</dbReference>
<evidence type="ECO:0000313" key="1">
    <source>
        <dbReference type="EMBL" id="GIZ47278.1"/>
    </source>
</evidence>
<organism evidence="1 2">
    <name type="scientific">Cercospora kikuchii</name>
    <dbReference type="NCBI Taxonomy" id="84275"/>
    <lineage>
        <taxon>Eukaryota</taxon>
        <taxon>Fungi</taxon>
        <taxon>Dikarya</taxon>
        <taxon>Ascomycota</taxon>
        <taxon>Pezizomycotina</taxon>
        <taxon>Dothideomycetes</taxon>
        <taxon>Dothideomycetidae</taxon>
        <taxon>Mycosphaerellales</taxon>
        <taxon>Mycosphaerellaceae</taxon>
        <taxon>Cercospora</taxon>
    </lineage>
</organism>
<protein>
    <submittedName>
        <fullName evidence="1">Uncharacterized protein</fullName>
    </submittedName>
</protein>
<proteinExistence type="predicted"/>
<keyword evidence="2" id="KW-1185">Reference proteome</keyword>
<dbReference type="OrthoDB" id="3650286at2759"/>
<reference evidence="1 2" key="1">
    <citation type="submission" date="2021-01" db="EMBL/GenBank/DDBJ databases">
        <title>Cercospora kikuchii MAFF 305040 whole genome shotgun sequence.</title>
        <authorList>
            <person name="Kashiwa T."/>
            <person name="Suzuki T."/>
        </authorList>
    </citation>
    <scope>NUCLEOTIDE SEQUENCE [LARGE SCALE GENOMIC DNA]</scope>
    <source>
        <strain evidence="1 2">MAFF 305040</strain>
    </source>
</reference>
<sequence length="309" mass="34378">MATTTPAEYTGVAAGKVFAIPELLENILLLGVADQFVEGCRIDDGFKRQIWPTLGCGRISEDEICLFSIQRASKVFRHTIQGSLKLKQLMFLAPLPNAELVSSNETKDVGDLELHKPLGSLLAILGLSEAENLTTLYNDAYEDEDGPPDGIDRLKMIITDDFVCTPGTPYDKTIGKLPKGWHNPEASWRKLRICNAKAPAPIKLRIWSPYVCDNEAPPFDITFPLEKDATMEHVFDLLERFMVVLGEYRDKMVALLLEYEVAKSSPAANTEAEHSPIHQFEWSRGALADQLVEALEHCFAEVQGVKVCC</sequence>
<comment type="caution">
    <text evidence="1">The sequence shown here is derived from an EMBL/GenBank/DDBJ whole genome shotgun (WGS) entry which is preliminary data.</text>
</comment>
<dbReference type="Proteomes" id="UP000825890">
    <property type="component" value="Unassembled WGS sequence"/>
</dbReference>
<accession>A0A9P3CYY8</accession>